<gene>
    <name evidence="3" type="ORF">CHR55_31895</name>
</gene>
<protein>
    <recommendedName>
        <fullName evidence="2">HTH cro/C1-type domain-containing protein</fullName>
    </recommendedName>
</protein>
<dbReference type="Proteomes" id="UP000230886">
    <property type="component" value="Unassembled WGS sequence"/>
</dbReference>
<name>A0A2A5IZ64_RHOSG</name>
<evidence type="ECO:0000313" key="3">
    <source>
        <dbReference type="EMBL" id="PCK22620.1"/>
    </source>
</evidence>
<evidence type="ECO:0000313" key="4">
    <source>
        <dbReference type="Proteomes" id="UP000230886"/>
    </source>
</evidence>
<accession>A0A2A5IZ64</accession>
<dbReference type="AlphaFoldDB" id="A0A2A5IZ64"/>
<dbReference type="InterPro" id="IPR001387">
    <property type="entry name" value="Cro/C1-type_HTH"/>
</dbReference>
<organism evidence="3 4">
    <name type="scientific">Rhodococcus qingshengii</name>
    <dbReference type="NCBI Taxonomy" id="334542"/>
    <lineage>
        <taxon>Bacteria</taxon>
        <taxon>Bacillati</taxon>
        <taxon>Actinomycetota</taxon>
        <taxon>Actinomycetes</taxon>
        <taxon>Mycobacteriales</taxon>
        <taxon>Nocardiaceae</taxon>
        <taxon>Rhodococcus</taxon>
        <taxon>Rhodococcus erythropolis group</taxon>
    </lineage>
</organism>
<dbReference type="CDD" id="cd00093">
    <property type="entry name" value="HTH_XRE"/>
    <property type="match status" value="1"/>
</dbReference>
<evidence type="ECO:0000256" key="1">
    <source>
        <dbReference type="SAM" id="MobiDB-lite"/>
    </source>
</evidence>
<feature type="domain" description="HTH cro/C1-type" evidence="2">
    <location>
        <begin position="143"/>
        <end position="168"/>
    </location>
</feature>
<dbReference type="RefSeq" id="WP_099698927.1">
    <property type="nucleotide sequence ID" value="NZ_NOVD01000066.1"/>
</dbReference>
<sequence>MTEAMVDFVPPCTWCDQPAITKTEDGMRACWHHAALDGVRSQRLADSKVRMDAVEADIARRRAASGAIRVSSMQPADVTAAPAEVVAEVLRDPAIFLDAAAKAEPGWSDRYGGPEGVAQLTIVLHDHLAELTKRNADLRTSTLIYLRTQANLSLAKLGELLGMSRQRVGVASRRADDGADPTSRPFAHLESRDGWNT</sequence>
<dbReference type="PROSITE" id="PS50943">
    <property type="entry name" value="HTH_CROC1"/>
    <property type="match status" value="1"/>
</dbReference>
<comment type="caution">
    <text evidence="3">The sequence shown here is derived from an EMBL/GenBank/DDBJ whole genome shotgun (WGS) entry which is preliminary data.</text>
</comment>
<reference evidence="3 4" key="1">
    <citation type="submission" date="2017-07" db="EMBL/GenBank/DDBJ databases">
        <title>Draft sequence of Rhodococcus enclensis 23b-28.</title>
        <authorList>
            <person name="Besaury L."/>
            <person name="Sancelme M."/>
            <person name="Amato P."/>
            <person name="Lallement A."/>
            <person name="Delort A.-M."/>
        </authorList>
    </citation>
    <scope>NUCLEOTIDE SEQUENCE [LARGE SCALE GENOMIC DNA]</scope>
    <source>
        <strain evidence="3 4">23b-28</strain>
    </source>
</reference>
<evidence type="ECO:0000259" key="2">
    <source>
        <dbReference type="PROSITE" id="PS50943"/>
    </source>
</evidence>
<feature type="region of interest" description="Disordered" evidence="1">
    <location>
        <begin position="172"/>
        <end position="197"/>
    </location>
</feature>
<feature type="compositionally biased region" description="Basic and acidic residues" evidence="1">
    <location>
        <begin position="187"/>
        <end position="197"/>
    </location>
</feature>
<proteinExistence type="predicted"/>
<dbReference type="EMBL" id="NOVD01000066">
    <property type="protein sequence ID" value="PCK22620.1"/>
    <property type="molecule type" value="Genomic_DNA"/>
</dbReference>